<feature type="domain" description="Methyltransferase type 12" evidence="1">
    <location>
        <begin position="31"/>
        <end position="130"/>
    </location>
</feature>
<dbReference type="InterPro" id="IPR018773">
    <property type="entry name" value="MeTrfase_reg_dom_prd"/>
</dbReference>
<dbReference type="Gene3D" id="3.40.50.150">
    <property type="entry name" value="Vaccinia Virus protein VP39"/>
    <property type="match status" value="1"/>
</dbReference>
<evidence type="ECO:0000259" key="1">
    <source>
        <dbReference type="Pfam" id="PF08242"/>
    </source>
</evidence>
<dbReference type="AlphaFoldDB" id="K2IZ21"/>
<sequence length="492" mass="54682">MFPGILNFNLLLKQVQADAFADPAKPFTYAELGCGHGLTVTMIAAANPQAVVYANDFNPSHIVGARKLADAAKLKNIHFFDDSFEEFLNRDDLPAFDVVSLHGVYSWISEENRKLIRDFLRRRLKPGGVCYASYNVLPGWAPAAPMRKLMIEIAEGEKAKPIPARIDSAIDLLNSLQKTNAGYFKANPLLGTRLEAMQKHSRNYLAHEYLNRDWTLFYHCDAAREMAEAKLTFAAPANASDHVDVVNLTVDQQQILADIADPALRETVRDFCVNQQFRRDIFLKGLLNCSSQEQVNALLNQRFALTLPRAGLSLKGNFPVGEVNLQPTVYEPLADALAERPQSIREMISKEPLAGTGYQKILQALTIMISMGQVSPALADKQAREAKPSCDRLNAVLLERARTSADMPYLISPVTGSGVSADRFSQLMLLAVRENKPDLADFVWQILSAQNQRILKDGVTLETPEQNLVELRNRAADFTGKQMPFLKQLGIA</sequence>
<dbReference type="InterPro" id="IPR029063">
    <property type="entry name" value="SAM-dependent_MTases_sf"/>
</dbReference>
<dbReference type="InterPro" id="IPR013217">
    <property type="entry name" value="Methyltransf_12"/>
</dbReference>
<evidence type="ECO:0000313" key="3">
    <source>
        <dbReference type="EMBL" id="EKE68133.1"/>
    </source>
</evidence>
<protein>
    <recommendedName>
        <fullName evidence="5">Methyltransferase</fullName>
    </recommendedName>
</protein>
<dbReference type="Pfam" id="PF08242">
    <property type="entry name" value="Methyltransf_12"/>
    <property type="match status" value="1"/>
</dbReference>
<comment type="caution">
    <text evidence="3">The sequence shown here is derived from an EMBL/GenBank/DDBJ whole genome shotgun (WGS) entry which is preliminary data.</text>
</comment>
<evidence type="ECO:0000313" key="4">
    <source>
        <dbReference type="Proteomes" id="UP000006746"/>
    </source>
</evidence>
<dbReference type="CDD" id="cd02440">
    <property type="entry name" value="AdoMet_MTases"/>
    <property type="match status" value="1"/>
</dbReference>
<dbReference type="RefSeq" id="WP_008946184.1">
    <property type="nucleotide sequence ID" value="NZ_AMRL01000039.1"/>
</dbReference>
<keyword evidence="4" id="KW-1185">Reference proteome</keyword>
<dbReference type="EMBL" id="AMRL01000039">
    <property type="protein sequence ID" value="EKE68133.1"/>
    <property type="molecule type" value="Genomic_DNA"/>
</dbReference>
<evidence type="ECO:0000259" key="2">
    <source>
        <dbReference type="Pfam" id="PF10119"/>
    </source>
</evidence>
<proteinExistence type="predicted"/>
<dbReference type="eggNOG" id="COG0500">
    <property type="taxonomic scope" value="Bacteria"/>
</dbReference>
<evidence type="ECO:0008006" key="5">
    <source>
        <dbReference type="Google" id="ProtNLM"/>
    </source>
</evidence>
<dbReference type="Pfam" id="PF10119">
    <property type="entry name" value="MethyTransf_Reg"/>
    <property type="match status" value="1"/>
</dbReference>
<dbReference type="SUPFAM" id="SSF53335">
    <property type="entry name" value="S-adenosyl-L-methionine-dependent methyltransferases"/>
    <property type="match status" value="1"/>
</dbReference>
<name>K2IZ21_9PROT</name>
<organism evidence="3 4">
    <name type="scientific">Oceanibaculum indicum P24</name>
    <dbReference type="NCBI Taxonomy" id="1207063"/>
    <lineage>
        <taxon>Bacteria</taxon>
        <taxon>Pseudomonadati</taxon>
        <taxon>Pseudomonadota</taxon>
        <taxon>Alphaproteobacteria</taxon>
        <taxon>Rhodospirillales</taxon>
        <taxon>Oceanibaculaceae</taxon>
        <taxon>Oceanibaculum</taxon>
    </lineage>
</organism>
<feature type="domain" description="Methyltransferase regulatory" evidence="2">
    <location>
        <begin position="202"/>
        <end position="284"/>
    </location>
</feature>
<dbReference type="PATRIC" id="fig|1207063.3.peg.3599"/>
<gene>
    <name evidence="3" type="ORF">P24_17922</name>
</gene>
<dbReference type="Proteomes" id="UP000006746">
    <property type="component" value="Unassembled WGS sequence"/>
</dbReference>
<dbReference type="STRING" id="1207063.P24_17922"/>
<accession>K2IZ21</accession>
<reference evidence="3 4" key="1">
    <citation type="journal article" date="2012" name="J. Bacteriol.">
        <title>Genome Sequence of Oceanibaculum indicum Type Strain P24.</title>
        <authorList>
            <person name="Lai Q."/>
            <person name="Shao Z."/>
        </authorList>
    </citation>
    <scope>NUCLEOTIDE SEQUENCE [LARGE SCALE GENOMIC DNA]</scope>
    <source>
        <strain evidence="3 4">P24</strain>
    </source>
</reference>